<dbReference type="InterPro" id="IPR011990">
    <property type="entry name" value="TPR-like_helical_dom_sf"/>
</dbReference>
<dbReference type="EMBL" id="JBELQD010000037">
    <property type="protein sequence ID" value="MER2291104.1"/>
    <property type="molecule type" value="Genomic_DNA"/>
</dbReference>
<evidence type="ECO:0000256" key="1">
    <source>
        <dbReference type="SAM" id="MobiDB-lite"/>
    </source>
</evidence>
<feature type="compositionally biased region" description="Polar residues" evidence="1">
    <location>
        <begin position="109"/>
        <end position="119"/>
    </location>
</feature>
<dbReference type="Pfam" id="PF13432">
    <property type="entry name" value="TPR_16"/>
    <property type="match status" value="1"/>
</dbReference>
<feature type="compositionally biased region" description="Low complexity" evidence="1">
    <location>
        <begin position="1"/>
        <end position="18"/>
    </location>
</feature>
<organism evidence="2 3">
    <name type="scientific">Methylobacterium brachiatum</name>
    <dbReference type="NCBI Taxonomy" id="269660"/>
    <lineage>
        <taxon>Bacteria</taxon>
        <taxon>Pseudomonadati</taxon>
        <taxon>Pseudomonadota</taxon>
        <taxon>Alphaproteobacteria</taxon>
        <taxon>Hyphomicrobiales</taxon>
        <taxon>Methylobacteriaceae</taxon>
        <taxon>Methylobacterium</taxon>
    </lineage>
</organism>
<sequence length="119" mass="12636">MLDQYGGRASGAASGGAAVRSLAKARDHRACGRFDRAESTLRRVLGAEPNHPEAYYELGQIAARHAPEKAVTHFVTALRRALERPNYRLALGRGRQPAAVAGARPSRMKATSPSAASTA</sequence>
<protein>
    <submittedName>
        <fullName evidence="2">Tetratricopeptide repeat protein</fullName>
    </submittedName>
</protein>
<dbReference type="SUPFAM" id="SSF48452">
    <property type="entry name" value="TPR-like"/>
    <property type="match status" value="1"/>
</dbReference>
<gene>
    <name evidence="2" type="ORF">ABS770_22905</name>
</gene>
<accession>A0ABV1R8D1</accession>
<feature type="region of interest" description="Disordered" evidence="1">
    <location>
        <begin position="93"/>
        <end position="119"/>
    </location>
</feature>
<dbReference type="RefSeq" id="WP_350380340.1">
    <property type="nucleotide sequence ID" value="NZ_JBELQD010000037.1"/>
</dbReference>
<evidence type="ECO:0000313" key="2">
    <source>
        <dbReference type="EMBL" id="MER2291104.1"/>
    </source>
</evidence>
<name>A0ABV1R8D1_9HYPH</name>
<proteinExistence type="predicted"/>
<dbReference type="Proteomes" id="UP001432995">
    <property type="component" value="Unassembled WGS sequence"/>
</dbReference>
<feature type="region of interest" description="Disordered" evidence="1">
    <location>
        <begin position="1"/>
        <end position="30"/>
    </location>
</feature>
<comment type="caution">
    <text evidence="2">The sequence shown here is derived from an EMBL/GenBank/DDBJ whole genome shotgun (WGS) entry which is preliminary data.</text>
</comment>
<reference evidence="2" key="1">
    <citation type="submission" date="2024-06" db="EMBL/GenBank/DDBJ databases">
        <authorList>
            <person name="Campbell A.G."/>
        </authorList>
    </citation>
    <scope>NUCLEOTIDE SEQUENCE</scope>
    <source>
        <strain evidence="2">EM17</strain>
    </source>
</reference>
<dbReference type="Gene3D" id="1.25.40.10">
    <property type="entry name" value="Tetratricopeptide repeat domain"/>
    <property type="match status" value="1"/>
</dbReference>
<evidence type="ECO:0000313" key="3">
    <source>
        <dbReference type="Proteomes" id="UP001432995"/>
    </source>
</evidence>
<keyword evidence="3" id="KW-1185">Reference proteome</keyword>